<proteinExistence type="predicted"/>
<dbReference type="Proteomes" id="UP000231823">
    <property type="component" value="Chromosome"/>
</dbReference>
<keyword evidence="2" id="KW-1185">Reference proteome</keyword>
<reference evidence="1 2" key="1">
    <citation type="submission" date="2017-12" db="EMBL/GenBank/DDBJ databases">
        <title>Complete genome sequence of Spiroplasma floricola 23-6 (ATCC 29989).</title>
        <authorList>
            <person name="Tsai Y.-M."/>
            <person name="Wu P.-S."/>
            <person name="Lo W.-S."/>
            <person name="Kuo C.-H."/>
        </authorList>
    </citation>
    <scope>NUCLEOTIDE SEQUENCE [LARGE SCALE GENOMIC DNA]</scope>
    <source>
        <strain evidence="1 2">23-6</strain>
    </source>
</reference>
<dbReference type="KEGG" id="sfz:SFLOR_v1c05210"/>
<evidence type="ECO:0000313" key="1">
    <source>
        <dbReference type="EMBL" id="AUB31573.1"/>
    </source>
</evidence>
<dbReference type="OrthoDB" id="9804819at2"/>
<dbReference type="GO" id="GO:0005524">
    <property type="term" value="F:ATP binding"/>
    <property type="evidence" value="ECO:0007669"/>
    <property type="project" value="UniProtKB-KW"/>
</dbReference>
<dbReference type="SUPFAM" id="SSF52540">
    <property type="entry name" value="P-loop containing nucleoside triphosphate hydrolases"/>
    <property type="match status" value="1"/>
</dbReference>
<dbReference type="EMBL" id="CP025057">
    <property type="protein sequence ID" value="AUB31573.1"/>
    <property type="molecule type" value="Genomic_DNA"/>
</dbReference>
<protein>
    <submittedName>
        <fullName evidence="1">ABC transporter ATP-binding protein</fullName>
    </submittedName>
</protein>
<dbReference type="RefSeq" id="WP_100916559.1">
    <property type="nucleotide sequence ID" value="NZ_CP025057.1"/>
</dbReference>
<dbReference type="PANTHER" id="PTHR43582:SF2">
    <property type="entry name" value="LINEARMYCIN RESISTANCE ATP-BINDING PROTEIN LNRL"/>
    <property type="match status" value="1"/>
</dbReference>
<accession>A0A2K8SDR9</accession>
<dbReference type="InterPro" id="IPR027417">
    <property type="entry name" value="P-loop_NTPase"/>
</dbReference>
<keyword evidence="1" id="KW-0547">Nucleotide-binding</keyword>
<evidence type="ECO:0000313" key="2">
    <source>
        <dbReference type="Proteomes" id="UP000231823"/>
    </source>
</evidence>
<keyword evidence="1" id="KW-0067">ATP-binding</keyword>
<name>A0A2K8SDR9_9MOLU</name>
<organism evidence="1 2">
    <name type="scientific">Spiroplasma floricola 23-6</name>
    <dbReference type="NCBI Taxonomy" id="1336749"/>
    <lineage>
        <taxon>Bacteria</taxon>
        <taxon>Bacillati</taxon>
        <taxon>Mycoplasmatota</taxon>
        <taxon>Mollicutes</taxon>
        <taxon>Entomoplasmatales</taxon>
        <taxon>Spiroplasmataceae</taxon>
        <taxon>Spiroplasma</taxon>
    </lineage>
</organism>
<dbReference type="AlphaFoldDB" id="A0A2K8SDR9"/>
<sequence>MDSYWREKIKKILTKFKNEGKTIIITVHNIDEINEIIDDYLIIDKGQLVFSGSKVELDIYSKYKIFITKKYDVNKFRLFLKQNNIKSFKYDEDENSLVISISNYKELNYIVLYLIKNNLPLKNLIKLPINMESIYKALDDKN</sequence>
<dbReference type="PANTHER" id="PTHR43582">
    <property type="entry name" value="LINEARMYCIN RESISTANCE ATP-BINDING PROTEIN LNRL"/>
    <property type="match status" value="1"/>
</dbReference>
<dbReference type="Gene3D" id="3.40.50.300">
    <property type="entry name" value="P-loop containing nucleotide triphosphate hydrolases"/>
    <property type="match status" value="1"/>
</dbReference>
<gene>
    <name evidence="1" type="ORF">SFLOR_v1c05210</name>
</gene>